<dbReference type="EMBL" id="SHBH01000006">
    <property type="protein sequence ID" value="RZO26979.1"/>
    <property type="molecule type" value="Genomic_DNA"/>
</dbReference>
<reference evidence="2 3" key="1">
    <citation type="submission" date="2019-02" db="EMBL/GenBank/DDBJ databases">
        <title>Prokaryotic population dynamics and viral predation in marine succession experiment using metagenomics: the confinement effect.</title>
        <authorList>
            <person name="Haro-Moreno J.M."/>
            <person name="Rodriguez-Valera F."/>
            <person name="Lopez-Perez M."/>
        </authorList>
    </citation>
    <scope>NUCLEOTIDE SEQUENCE [LARGE SCALE GENOMIC DNA]</scope>
    <source>
        <strain evidence="2">MED-G162</strain>
    </source>
</reference>
<evidence type="ECO:0000313" key="2">
    <source>
        <dbReference type="EMBL" id="RZO26979.1"/>
    </source>
</evidence>
<sequence length="122" mass="14059">MIYILSSFYFLYGFVLFYTYIKGYSLLRYLLKRKNINAVLTIELIFIILSSLIVFTSQPLNWIVALIMFTHLIGVGWLISNPDSYYAMIHENSTDMDSLETASAMIVLGYGVFVYSSKFFLG</sequence>
<dbReference type="Proteomes" id="UP000319384">
    <property type="component" value="Unassembled WGS sequence"/>
</dbReference>
<keyword evidence="1" id="KW-0812">Transmembrane</keyword>
<feature type="transmembrane region" description="Helical" evidence="1">
    <location>
        <begin position="101"/>
        <end position="121"/>
    </location>
</feature>
<protein>
    <submittedName>
        <fullName evidence="2">Uncharacterized protein</fullName>
    </submittedName>
</protein>
<comment type="caution">
    <text evidence="2">The sequence shown here is derived from an EMBL/GenBank/DDBJ whole genome shotgun (WGS) entry which is preliminary data.</text>
</comment>
<dbReference type="AlphaFoldDB" id="A0A520N0I9"/>
<keyword evidence="1" id="KW-0472">Membrane</keyword>
<evidence type="ECO:0000256" key="1">
    <source>
        <dbReference type="SAM" id="Phobius"/>
    </source>
</evidence>
<organism evidence="2 3">
    <name type="scientific">SAR86 cluster bacterium</name>
    <dbReference type="NCBI Taxonomy" id="2030880"/>
    <lineage>
        <taxon>Bacteria</taxon>
        <taxon>Pseudomonadati</taxon>
        <taxon>Pseudomonadota</taxon>
        <taxon>Gammaproteobacteria</taxon>
        <taxon>SAR86 cluster</taxon>
    </lineage>
</organism>
<evidence type="ECO:0000313" key="3">
    <source>
        <dbReference type="Proteomes" id="UP000319384"/>
    </source>
</evidence>
<feature type="transmembrane region" description="Helical" evidence="1">
    <location>
        <begin position="36"/>
        <end position="56"/>
    </location>
</feature>
<feature type="transmembrane region" description="Helical" evidence="1">
    <location>
        <begin position="62"/>
        <end position="80"/>
    </location>
</feature>
<gene>
    <name evidence="2" type="ORF">EVA95_01255</name>
</gene>
<proteinExistence type="predicted"/>
<keyword evidence="1" id="KW-1133">Transmembrane helix</keyword>
<name>A0A520N0I9_9GAMM</name>
<accession>A0A520N0I9</accession>
<feature type="transmembrane region" description="Helical" evidence="1">
    <location>
        <begin position="6"/>
        <end position="24"/>
    </location>
</feature>